<dbReference type="AlphaFoldDB" id="A0AAN6N8G5"/>
<feature type="region of interest" description="Disordered" evidence="1">
    <location>
        <begin position="1"/>
        <end position="34"/>
    </location>
</feature>
<feature type="compositionally biased region" description="Polar residues" evidence="1">
    <location>
        <begin position="74"/>
        <end position="83"/>
    </location>
</feature>
<evidence type="ECO:0000313" key="3">
    <source>
        <dbReference type="Proteomes" id="UP001303473"/>
    </source>
</evidence>
<feature type="compositionally biased region" description="Pro residues" evidence="1">
    <location>
        <begin position="9"/>
        <end position="20"/>
    </location>
</feature>
<evidence type="ECO:0000256" key="1">
    <source>
        <dbReference type="SAM" id="MobiDB-lite"/>
    </source>
</evidence>
<keyword evidence="3" id="KW-1185">Reference proteome</keyword>
<accession>A0AAN6N8G5</accession>
<feature type="compositionally biased region" description="Low complexity" evidence="1">
    <location>
        <begin position="51"/>
        <end position="63"/>
    </location>
</feature>
<name>A0AAN6N8G5_9PEZI</name>
<reference evidence="3" key="1">
    <citation type="journal article" date="2023" name="Mol. Phylogenet. Evol.">
        <title>Genome-scale phylogeny and comparative genomics of the fungal order Sordariales.</title>
        <authorList>
            <person name="Hensen N."/>
            <person name="Bonometti L."/>
            <person name="Westerberg I."/>
            <person name="Brannstrom I.O."/>
            <person name="Guillou S."/>
            <person name="Cros-Aarteil S."/>
            <person name="Calhoun S."/>
            <person name="Haridas S."/>
            <person name="Kuo A."/>
            <person name="Mondo S."/>
            <person name="Pangilinan J."/>
            <person name="Riley R."/>
            <person name="LaButti K."/>
            <person name="Andreopoulos B."/>
            <person name="Lipzen A."/>
            <person name="Chen C."/>
            <person name="Yan M."/>
            <person name="Daum C."/>
            <person name="Ng V."/>
            <person name="Clum A."/>
            <person name="Steindorff A."/>
            <person name="Ohm R.A."/>
            <person name="Martin F."/>
            <person name="Silar P."/>
            <person name="Natvig D.O."/>
            <person name="Lalanne C."/>
            <person name="Gautier V."/>
            <person name="Ament-Velasquez S.L."/>
            <person name="Kruys A."/>
            <person name="Hutchinson M.I."/>
            <person name="Powell A.J."/>
            <person name="Barry K."/>
            <person name="Miller A.N."/>
            <person name="Grigoriev I.V."/>
            <person name="Debuchy R."/>
            <person name="Gladieux P."/>
            <person name="Hiltunen Thoren M."/>
            <person name="Johannesson H."/>
        </authorList>
    </citation>
    <scope>NUCLEOTIDE SEQUENCE [LARGE SCALE GENOMIC DNA]</scope>
    <source>
        <strain evidence="3">CBS 340.73</strain>
    </source>
</reference>
<sequence>MEDPSEQTLPPPATLEPPAEPISRPSSTSTQASIAHNLAQLLPSISSLAASASNAATNSPPTSLRNLSPHPVTYSATLTSPASTHPGHGGNLAPVKPSATHITSFDNAMLRKTPPPIGFLLDKKNAGSAYLLCTLSLHVAHTDFRVSPDR</sequence>
<evidence type="ECO:0000313" key="2">
    <source>
        <dbReference type="EMBL" id="KAK3940108.1"/>
    </source>
</evidence>
<dbReference type="Proteomes" id="UP001303473">
    <property type="component" value="Unassembled WGS sequence"/>
</dbReference>
<comment type="caution">
    <text evidence="2">The sequence shown here is derived from an EMBL/GenBank/DDBJ whole genome shotgun (WGS) entry which is preliminary data.</text>
</comment>
<gene>
    <name evidence="2" type="ORF">QBC46DRAFT_129585</name>
</gene>
<organism evidence="2 3">
    <name type="scientific">Diplogelasinospora grovesii</name>
    <dbReference type="NCBI Taxonomy" id="303347"/>
    <lineage>
        <taxon>Eukaryota</taxon>
        <taxon>Fungi</taxon>
        <taxon>Dikarya</taxon>
        <taxon>Ascomycota</taxon>
        <taxon>Pezizomycotina</taxon>
        <taxon>Sordariomycetes</taxon>
        <taxon>Sordariomycetidae</taxon>
        <taxon>Sordariales</taxon>
        <taxon>Diplogelasinosporaceae</taxon>
        <taxon>Diplogelasinospora</taxon>
    </lineage>
</organism>
<feature type="compositionally biased region" description="Polar residues" evidence="1">
    <location>
        <begin position="24"/>
        <end position="34"/>
    </location>
</feature>
<feature type="region of interest" description="Disordered" evidence="1">
    <location>
        <begin position="51"/>
        <end position="98"/>
    </location>
</feature>
<protein>
    <submittedName>
        <fullName evidence="2">Uncharacterized protein</fullName>
    </submittedName>
</protein>
<dbReference type="EMBL" id="MU853800">
    <property type="protein sequence ID" value="KAK3940108.1"/>
    <property type="molecule type" value="Genomic_DNA"/>
</dbReference>
<proteinExistence type="predicted"/>